<comment type="similarity">
    <text evidence="1">Belongs to the LEA type SMP family.</text>
</comment>
<feature type="region of interest" description="Disordered" evidence="3">
    <location>
        <begin position="1"/>
        <end position="34"/>
    </location>
</feature>
<evidence type="ECO:0000313" key="7">
    <source>
        <dbReference type="Proteomes" id="UP000027138"/>
    </source>
</evidence>
<keyword evidence="2" id="KW-0677">Repeat</keyword>
<evidence type="ECO:0000313" key="5">
    <source>
        <dbReference type="EMBL" id="AIA57963.1"/>
    </source>
</evidence>
<gene>
    <name evidence="5" type="primary">LEA3</name>
    <name evidence="6" type="ORF">JCGZ_02180</name>
</gene>
<dbReference type="GeneID" id="105631995"/>
<evidence type="ECO:0000256" key="2">
    <source>
        <dbReference type="ARBA" id="ARBA00022737"/>
    </source>
</evidence>
<sequence length="274" mass="28384">MSQRQPQSPQQSGLDQPRSQMQQGWSREEQEPIKYGDVFNVTGDLAKEPIAPEDANMMQSAETRVFGQTQKGGAAASMQAAATVNERSGLVGHREATDAASERGVTVMEADVPGARIVTERVAGQVVGQYVEVTPVQGLAAGNVQNAITIGEALEASAQTAGDKAVDQSDAAAIQEAEVRATGSNVIVPGGIAATAQSAASYNAATNRAEEKIKLADVLSGATSKLAADKVVTRADAEGVVSAELRNNPNLNTHPGGVAVSMTTAARLNETINY</sequence>
<dbReference type="RefSeq" id="NP_001292972.1">
    <property type="nucleotide sequence ID" value="NM_001306043.1"/>
</dbReference>
<dbReference type="STRING" id="180498.A0A067KVL9"/>
<reference evidence="6 7" key="2">
    <citation type="journal article" date="2014" name="PLoS ONE">
        <title>Global Analysis of Gene Expression Profiles in Physic Nut (Jatropha curcas L.) Seedlings Exposed to Salt Stress.</title>
        <authorList>
            <person name="Zhang L."/>
            <person name="Zhang C."/>
            <person name="Wu P."/>
            <person name="Chen Y."/>
            <person name="Li M."/>
            <person name="Jiang H."/>
            <person name="Wu G."/>
        </authorList>
    </citation>
    <scope>NUCLEOTIDE SEQUENCE [LARGE SCALE GENOMIC DNA]</scope>
    <source>
        <strain evidence="7">cv. GZQX0401</strain>
        <tissue evidence="6">Young leaves</tissue>
    </source>
</reference>
<evidence type="ECO:0000259" key="4">
    <source>
        <dbReference type="Pfam" id="PF04927"/>
    </source>
</evidence>
<dbReference type="KEGG" id="jcu:105631995"/>
<dbReference type="PANTHER" id="PTHR31174:SF7">
    <property type="entry name" value="LATE EMBRYOGENESIS ABUNDANT PROTEIN 31-RELATED"/>
    <property type="match status" value="1"/>
</dbReference>
<feature type="compositionally biased region" description="Low complexity" evidence="3">
    <location>
        <begin position="1"/>
        <end position="12"/>
    </location>
</feature>
<protein>
    <submittedName>
        <fullName evidence="5">Late embryogenesis abundant protein 3</fullName>
    </submittedName>
</protein>
<keyword evidence="7" id="KW-1185">Reference proteome</keyword>
<feature type="domain" description="SMP" evidence="4">
    <location>
        <begin position="33"/>
        <end position="87"/>
    </location>
</feature>
<evidence type="ECO:0000256" key="3">
    <source>
        <dbReference type="SAM" id="MobiDB-lite"/>
    </source>
</evidence>
<dbReference type="EMBL" id="KK914334">
    <property type="protein sequence ID" value="KDP40182.1"/>
    <property type="molecule type" value="Genomic_DNA"/>
</dbReference>
<dbReference type="Pfam" id="PF04927">
    <property type="entry name" value="SMP"/>
    <property type="match status" value="3"/>
</dbReference>
<dbReference type="InterPro" id="IPR007011">
    <property type="entry name" value="LEA_SMP_dom"/>
</dbReference>
<dbReference type="InterPro" id="IPR042971">
    <property type="entry name" value="LEA_SMP"/>
</dbReference>
<accession>A0A067KVL9</accession>
<proteinExistence type="evidence at transcript level"/>
<dbReference type="AlphaFoldDB" id="A0A067KVL9"/>
<dbReference type="EMBL" id="KF022036">
    <property type="protein sequence ID" value="AIA57963.1"/>
    <property type="molecule type" value="mRNA"/>
</dbReference>
<dbReference type="PANTHER" id="PTHR31174">
    <property type="entry name" value="SEED MATURATION FAMILY PROTEIN"/>
    <property type="match status" value="1"/>
</dbReference>
<reference evidence="5" key="1">
    <citation type="submission" date="2013-05" db="EMBL/GenBank/DDBJ databases">
        <title>Expression of transcription factor and storage protein genes in developing endosperm of Jatropha curcas L.</title>
        <authorList>
            <person name="Gu K."/>
            <person name="Zhang S."/>
            <person name="Luo Y."/>
            <person name="Yi C."/>
            <person name="Hong Y."/>
            <person name="Yin Z."/>
        </authorList>
    </citation>
    <scope>NUCLEOTIDE SEQUENCE</scope>
</reference>
<organism evidence="6 7">
    <name type="scientific">Jatropha curcas</name>
    <name type="common">Barbados nut</name>
    <dbReference type="NCBI Taxonomy" id="180498"/>
    <lineage>
        <taxon>Eukaryota</taxon>
        <taxon>Viridiplantae</taxon>
        <taxon>Streptophyta</taxon>
        <taxon>Embryophyta</taxon>
        <taxon>Tracheophyta</taxon>
        <taxon>Spermatophyta</taxon>
        <taxon>Magnoliopsida</taxon>
        <taxon>eudicotyledons</taxon>
        <taxon>Gunneridae</taxon>
        <taxon>Pentapetalae</taxon>
        <taxon>rosids</taxon>
        <taxon>fabids</taxon>
        <taxon>Malpighiales</taxon>
        <taxon>Euphorbiaceae</taxon>
        <taxon>Crotonoideae</taxon>
        <taxon>Jatropheae</taxon>
        <taxon>Jatropha</taxon>
    </lineage>
</organism>
<name>A0A067KVL9_JATCU</name>
<feature type="compositionally biased region" description="Polar residues" evidence="3">
    <location>
        <begin position="13"/>
        <end position="25"/>
    </location>
</feature>
<dbReference type="OrthoDB" id="2014755at2759"/>
<feature type="domain" description="SMP" evidence="4">
    <location>
        <begin position="148"/>
        <end position="205"/>
    </location>
</feature>
<feature type="domain" description="SMP" evidence="4">
    <location>
        <begin position="213"/>
        <end position="271"/>
    </location>
</feature>
<dbReference type="Proteomes" id="UP000027138">
    <property type="component" value="Unassembled WGS sequence"/>
</dbReference>
<evidence type="ECO:0000313" key="6">
    <source>
        <dbReference type="EMBL" id="KDP40182.1"/>
    </source>
</evidence>
<evidence type="ECO:0000256" key="1">
    <source>
        <dbReference type="ARBA" id="ARBA00010733"/>
    </source>
</evidence>